<evidence type="ECO:0000259" key="2">
    <source>
        <dbReference type="PROSITE" id="PS51186"/>
    </source>
</evidence>
<evidence type="ECO:0000256" key="1">
    <source>
        <dbReference type="SAM" id="Phobius"/>
    </source>
</evidence>
<dbReference type="EMBL" id="CALZ01000004">
    <property type="protein sequence ID" value="CCK82673.1"/>
    <property type="molecule type" value="Genomic_DNA"/>
</dbReference>
<keyword evidence="3" id="KW-0808">Transferase</keyword>
<gene>
    <name evidence="3" type="ORF">BN146_00015</name>
</gene>
<dbReference type="SUPFAM" id="SSF55729">
    <property type="entry name" value="Acyl-CoA N-acyltransferases (Nat)"/>
    <property type="match status" value="1"/>
</dbReference>
<dbReference type="Proteomes" id="UP000009325">
    <property type="component" value="Unassembled WGS sequence"/>
</dbReference>
<feature type="transmembrane region" description="Helical" evidence="1">
    <location>
        <begin position="65"/>
        <end position="85"/>
    </location>
</feature>
<evidence type="ECO:0000313" key="3">
    <source>
        <dbReference type="EMBL" id="CCK82673.1"/>
    </source>
</evidence>
<keyword evidence="3" id="KW-0012">Acyltransferase</keyword>
<dbReference type="PANTHER" id="PTHR47542">
    <property type="entry name" value="ACYL-COA N-ACYLTRANSFERASES (NAT) SUPERFAMILY PROTEIN"/>
    <property type="match status" value="1"/>
</dbReference>
<dbReference type="NCBIfam" id="TIGR01575">
    <property type="entry name" value="rimI"/>
    <property type="match status" value="1"/>
</dbReference>
<reference evidence="3 4" key="1">
    <citation type="submission" date="2012-08" db="EMBL/GenBank/DDBJ databases">
        <title>Draft Genome Sequences of Lactobacillus equicursoris CIP 110162T, isolated from thoroughbred racehorse feces and Lactobacillus sp. CRBIP 24.137 isolated from urine of human.</title>
        <authorList>
            <person name="Cousin S."/>
            <person name="Loux V."/>
            <person name="Ma L."/>
            <person name="Creno S."/>
            <person name="Clermont D."/>
            <person name="Bizet C."/>
            <person name="Bouchier C."/>
        </authorList>
    </citation>
    <scope>NUCLEOTIDE SEQUENCE [LARGE SCALE GENOMIC DNA]</scope>
    <source>
        <strain evidence="3 4">66c</strain>
    </source>
</reference>
<keyword evidence="1" id="KW-0812">Transmembrane</keyword>
<dbReference type="PANTHER" id="PTHR47542:SF2">
    <property type="entry name" value="ACYL-COA N-ACYLTRANSFERASES (NAT) SUPERFAMILY PROTEIN"/>
    <property type="match status" value="1"/>
</dbReference>
<dbReference type="InterPro" id="IPR006464">
    <property type="entry name" value="AcTrfase_RimI/Ard1"/>
</dbReference>
<keyword evidence="1" id="KW-0472">Membrane</keyword>
<protein>
    <submittedName>
        <fullName evidence="3">Ribosomal-protein-alanine acetyltransferase</fullName>
        <ecNumber evidence="3">2.3.1.128</ecNumber>
    </submittedName>
</protein>
<dbReference type="Gene3D" id="3.40.630.30">
    <property type="match status" value="1"/>
</dbReference>
<dbReference type="RefSeq" id="WP_009557270.1">
    <property type="nucleotide sequence ID" value="NZ_CALZ01000004.1"/>
</dbReference>
<accession>K0NPE4</accession>
<name>K0NPE4_9LACO</name>
<dbReference type="InterPro" id="IPR000182">
    <property type="entry name" value="GNAT_dom"/>
</dbReference>
<evidence type="ECO:0000313" key="4">
    <source>
        <dbReference type="Proteomes" id="UP000009325"/>
    </source>
</evidence>
<keyword evidence="1" id="KW-1133">Transmembrane helix</keyword>
<dbReference type="AlphaFoldDB" id="K0NPE4"/>
<dbReference type="EC" id="2.3.1.128" evidence="3"/>
<comment type="caution">
    <text evidence="3">The sequence shown here is derived from an EMBL/GenBank/DDBJ whole genome shotgun (WGS) entry which is preliminary data.</text>
</comment>
<sequence length="179" mass="21184">MEVFSNAPSAFPPRRPVIGGQEYCLRRADRDDIYQILLLEKEVYQGQLPWSQKIFAKELRRRDSLYLLLYFGSYLVGMVGCRFRFYQAHITYLAVVPQLQGRGLGTYLLTVILNEVKKQDLNKVTLEVRVENKKAQALYRHLGFRDNFIRRNYYTNVDRPDSDGLNMICDLRKKNYCQW</sequence>
<dbReference type="InterPro" id="IPR016181">
    <property type="entry name" value="Acyl_CoA_acyltransferase"/>
</dbReference>
<dbReference type="PROSITE" id="PS51186">
    <property type="entry name" value="GNAT"/>
    <property type="match status" value="1"/>
</dbReference>
<dbReference type="Pfam" id="PF00583">
    <property type="entry name" value="Acetyltransf_1"/>
    <property type="match status" value="1"/>
</dbReference>
<dbReference type="OrthoDB" id="9794566at2"/>
<feature type="domain" description="N-acetyltransferase" evidence="2">
    <location>
        <begin position="23"/>
        <end position="172"/>
    </location>
</feature>
<organism evidence="3 4">
    <name type="scientific">Lactobacillus equicursoris 66c</name>
    <dbReference type="NCBI Taxonomy" id="872326"/>
    <lineage>
        <taxon>Bacteria</taxon>
        <taxon>Bacillati</taxon>
        <taxon>Bacillota</taxon>
        <taxon>Bacilli</taxon>
        <taxon>Lactobacillales</taxon>
        <taxon>Lactobacillaceae</taxon>
        <taxon>Lactobacillus</taxon>
    </lineage>
</organism>
<dbReference type="GO" id="GO:0008080">
    <property type="term" value="F:N-acetyltransferase activity"/>
    <property type="evidence" value="ECO:0007669"/>
    <property type="project" value="InterPro"/>
</dbReference>
<dbReference type="CDD" id="cd04301">
    <property type="entry name" value="NAT_SF"/>
    <property type="match status" value="1"/>
</dbReference>
<proteinExistence type="predicted"/>